<dbReference type="PRINTS" id="PR00702">
    <property type="entry name" value="ACRIFLAVINRP"/>
</dbReference>
<dbReference type="InterPro" id="IPR027463">
    <property type="entry name" value="AcrB_DN_DC_subdom"/>
</dbReference>
<feature type="transmembrane region" description="Helical" evidence="1">
    <location>
        <begin position="895"/>
        <end position="914"/>
    </location>
</feature>
<evidence type="ECO:0000256" key="1">
    <source>
        <dbReference type="SAM" id="Phobius"/>
    </source>
</evidence>
<sequence length="1054" mass="119134">MRQLLNRKYLISFFYIIVCVIGVAVWRVLPIESTPELNLPSVTVNYNWGSTTPEIMEQEITRKVEREANRLRDVTDIRSITQEGRSTVIITFRKDAPVDYRVLELREYLFSLDENLPDNISPPTINRQVPEELDDQQTFIVYTLNGNMQPRQLLEYARENIRPRLLAIEGLAEVAIRGVQDPALMIEFDIDQVEKYNLSPRQILMQVREQLSWRSAGFVEQGISRYSLIIPPKFNSIADIAGLKIELSNSMIQLTLDDFAEISIQDYPAKTIKRINGDPALTIEFVKESGADAFTLAENVLAAMEQLEAQLPESLSLMLTVDSTEELRQQFDDLQLQAIFSGILVFLVVILFIRKIRAPVVIIGSVAFSILLSLIVLYLLDYSLNIITLAGLTVALGMLIDNAVVVFEHLNPGLPPEKGKRLTHITNEIGNAVVPVLGSTFTTVGIFIPLLFALDELRIFLVPLAVALTVTLVCSVLIAFTWIPYALVWLTPTGSEKKKQGRMSQFADRLLMRSFLLKSKLRWVLPVILIGVIGIPLFAIEEPEWDSEEGTMWPEFTQVYFDNRDAIDGWIGGLTKKFSDETYFGSPWSRNNEESINVYIRSPQGTPLSEIDKIVKNYETIAKPYEEAFKYYEANLSEYFGARIRFVVDPEYFTHPTINPVYFYGEAMFLGARTGNVATSVSGLNIQGISTGFGGSYSSQSIRLKGYSYDGLLNLAKDLERRLKTSRRVQEVDINSSYYSTRDDFRQYKLRLDEEKILAKDLDRQEVISTLLLDLNPENTVGRVEFGGQEMYLIGRSERDKAFEEDMMNRTRTFGDVNFNISTIGEIVQEGGLNEIRRTNQSYERTVSVDYLGNYQMARDYIESVIETTPVPVGASIEYGRGFFGFGNDDSSRNFFFVALLSLLSVWMIVSALLESVKFPIFVILAVPYSLIGIMLGTIANDLAFDRGAIAGSLLCIGVVVNNAILIYHQKQLEHENGIFGLRCWMKVYKKRIRAILITTVTTITGLLPMMIFGNNEFWENLAIVVIWGLSVSTILLLIMTGLRVRSDGGKVES</sequence>
<dbReference type="SUPFAM" id="SSF82866">
    <property type="entry name" value="Multidrug efflux transporter AcrB transmembrane domain"/>
    <property type="match status" value="2"/>
</dbReference>
<comment type="caution">
    <text evidence="2">The sequence shown here is derived from an EMBL/GenBank/DDBJ whole genome shotgun (WGS) entry which is preliminary data.</text>
</comment>
<dbReference type="PANTHER" id="PTHR32063">
    <property type="match status" value="1"/>
</dbReference>
<feature type="transmembrane region" description="Helical" evidence="1">
    <location>
        <begin position="360"/>
        <end position="380"/>
    </location>
</feature>
<dbReference type="Gene3D" id="3.30.70.1440">
    <property type="entry name" value="Multidrug efflux transporter AcrB pore domain"/>
    <property type="match status" value="1"/>
</dbReference>
<protein>
    <submittedName>
        <fullName evidence="2">Efflux RND transporter permease subunit</fullName>
    </submittedName>
</protein>
<feature type="transmembrane region" description="Helical" evidence="1">
    <location>
        <begin position="993"/>
        <end position="1012"/>
    </location>
</feature>
<accession>A0ABW5JLZ2</accession>
<gene>
    <name evidence="2" type="ORF">ACFSVN_08275</name>
</gene>
<keyword evidence="3" id="KW-1185">Reference proteome</keyword>
<feature type="transmembrane region" description="Helical" evidence="1">
    <location>
        <begin position="521"/>
        <end position="540"/>
    </location>
</feature>
<evidence type="ECO:0000313" key="3">
    <source>
        <dbReference type="Proteomes" id="UP001597460"/>
    </source>
</evidence>
<name>A0ABW5JLZ2_9BACT</name>
<dbReference type="EMBL" id="JBHULI010000024">
    <property type="protein sequence ID" value="MFD2532437.1"/>
    <property type="molecule type" value="Genomic_DNA"/>
</dbReference>
<feature type="transmembrane region" description="Helical" evidence="1">
    <location>
        <begin position="429"/>
        <end position="454"/>
    </location>
</feature>
<dbReference type="Gene3D" id="1.20.1640.10">
    <property type="entry name" value="Multidrug efflux transporter AcrB transmembrane domain"/>
    <property type="match status" value="3"/>
</dbReference>
<dbReference type="PANTHER" id="PTHR32063:SF0">
    <property type="entry name" value="SWARMING MOTILITY PROTEIN SWRC"/>
    <property type="match status" value="1"/>
</dbReference>
<dbReference type="Gene3D" id="3.30.70.1320">
    <property type="entry name" value="Multidrug efflux transporter AcrB pore domain like"/>
    <property type="match status" value="1"/>
</dbReference>
<dbReference type="SUPFAM" id="SSF82693">
    <property type="entry name" value="Multidrug efflux transporter AcrB pore domain, PN1, PN2, PC1 and PC2 subdomains"/>
    <property type="match status" value="2"/>
</dbReference>
<feature type="transmembrane region" description="Helical" evidence="1">
    <location>
        <begin position="947"/>
        <end position="968"/>
    </location>
</feature>
<feature type="transmembrane region" description="Helical" evidence="1">
    <location>
        <begin position="334"/>
        <end position="353"/>
    </location>
</feature>
<dbReference type="RefSeq" id="WP_390300890.1">
    <property type="nucleotide sequence ID" value="NZ_JBHULI010000024.1"/>
</dbReference>
<evidence type="ECO:0000313" key="2">
    <source>
        <dbReference type="EMBL" id="MFD2532437.1"/>
    </source>
</evidence>
<reference evidence="3" key="1">
    <citation type="journal article" date="2019" name="Int. J. Syst. Evol. Microbiol.">
        <title>The Global Catalogue of Microorganisms (GCM) 10K type strain sequencing project: providing services to taxonomists for standard genome sequencing and annotation.</title>
        <authorList>
            <consortium name="The Broad Institute Genomics Platform"/>
            <consortium name="The Broad Institute Genome Sequencing Center for Infectious Disease"/>
            <person name="Wu L."/>
            <person name="Ma J."/>
        </authorList>
    </citation>
    <scope>NUCLEOTIDE SEQUENCE [LARGE SCALE GENOMIC DNA]</scope>
    <source>
        <strain evidence="3">KCTC 52042</strain>
    </source>
</reference>
<feature type="transmembrane region" description="Helical" evidence="1">
    <location>
        <begin position="9"/>
        <end position="29"/>
    </location>
</feature>
<keyword evidence="1" id="KW-1133">Transmembrane helix</keyword>
<feature type="transmembrane region" description="Helical" evidence="1">
    <location>
        <begin position="460"/>
        <end position="490"/>
    </location>
</feature>
<dbReference type="Pfam" id="PF00873">
    <property type="entry name" value="ACR_tran"/>
    <property type="match status" value="2"/>
</dbReference>
<dbReference type="Gene3D" id="3.30.70.1430">
    <property type="entry name" value="Multidrug efflux transporter AcrB pore domain"/>
    <property type="match status" value="2"/>
</dbReference>
<keyword evidence="1" id="KW-0812">Transmembrane</keyword>
<dbReference type="Proteomes" id="UP001597460">
    <property type="component" value="Unassembled WGS sequence"/>
</dbReference>
<dbReference type="InterPro" id="IPR001036">
    <property type="entry name" value="Acrflvin-R"/>
</dbReference>
<feature type="transmembrane region" description="Helical" evidence="1">
    <location>
        <begin position="921"/>
        <end position="941"/>
    </location>
</feature>
<proteinExistence type="predicted"/>
<feature type="transmembrane region" description="Helical" evidence="1">
    <location>
        <begin position="1018"/>
        <end position="1039"/>
    </location>
</feature>
<dbReference type="SUPFAM" id="SSF82714">
    <property type="entry name" value="Multidrug efflux transporter AcrB TolC docking domain, DN and DC subdomains"/>
    <property type="match status" value="1"/>
</dbReference>
<keyword evidence="1" id="KW-0472">Membrane</keyword>
<organism evidence="2 3">
    <name type="scientific">Gracilimonas halophila</name>
    <dbReference type="NCBI Taxonomy" id="1834464"/>
    <lineage>
        <taxon>Bacteria</taxon>
        <taxon>Pseudomonadati</taxon>
        <taxon>Balneolota</taxon>
        <taxon>Balneolia</taxon>
        <taxon>Balneolales</taxon>
        <taxon>Balneolaceae</taxon>
        <taxon>Gracilimonas</taxon>
    </lineage>
</organism>
<dbReference type="Gene3D" id="3.30.2090.10">
    <property type="entry name" value="Multidrug efflux transporter AcrB TolC docking domain, DN and DC subdomains"/>
    <property type="match status" value="2"/>
</dbReference>
<feature type="transmembrane region" description="Helical" evidence="1">
    <location>
        <begin position="386"/>
        <end position="408"/>
    </location>
</feature>